<feature type="domain" description="Peptidase M1 membrane alanine aminopeptidase" evidence="13">
    <location>
        <begin position="316"/>
        <end position="463"/>
    </location>
</feature>
<dbReference type="STRING" id="1333662.LPB303_02065"/>
<dbReference type="InterPro" id="IPR027268">
    <property type="entry name" value="Peptidase_M4/M1_CTD_sf"/>
</dbReference>
<evidence type="ECO:0000256" key="5">
    <source>
        <dbReference type="ARBA" id="ARBA00015611"/>
    </source>
</evidence>
<evidence type="ECO:0000256" key="3">
    <source>
        <dbReference type="ARBA" id="ARBA00010136"/>
    </source>
</evidence>
<dbReference type="InterPro" id="IPR014782">
    <property type="entry name" value="Peptidase_M1_dom"/>
</dbReference>
<dbReference type="InterPro" id="IPR026444">
    <property type="entry name" value="Secre_tail"/>
</dbReference>
<evidence type="ECO:0000256" key="2">
    <source>
        <dbReference type="ARBA" id="ARBA00001947"/>
    </source>
</evidence>
<evidence type="ECO:0000256" key="11">
    <source>
        <dbReference type="ARBA" id="ARBA00022833"/>
    </source>
</evidence>
<evidence type="ECO:0000313" key="17">
    <source>
        <dbReference type="Proteomes" id="UP000076923"/>
    </source>
</evidence>
<dbReference type="GO" id="GO:0043171">
    <property type="term" value="P:peptide catabolic process"/>
    <property type="evidence" value="ECO:0007669"/>
    <property type="project" value="TreeGrafter"/>
</dbReference>
<evidence type="ECO:0000259" key="14">
    <source>
        <dbReference type="Pfam" id="PF17900"/>
    </source>
</evidence>
<dbReference type="Gene3D" id="2.60.40.1730">
    <property type="entry name" value="tricorn interacting facor f3 domain"/>
    <property type="match status" value="1"/>
</dbReference>
<proteinExistence type="inferred from homology"/>
<comment type="caution">
    <text evidence="16">The sequence shown here is derived from an EMBL/GenBank/DDBJ whole genome shotgun (WGS) entry which is preliminary data.</text>
</comment>
<keyword evidence="17" id="KW-1185">Reference proteome</keyword>
<evidence type="ECO:0000256" key="6">
    <source>
        <dbReference type="ARBA" id="ARBA00022438"/>
    </source>
</evidence>
<dbReference type="PANTHER" id="PTHR11533:SF174">
    <property type="entry name" value="PUROMYCIN-SENSITIVE AMINOPEPTIDASE-RELATED"/>
    <property type="match status" value="1"/>
</dbReference>
<evidence type="ECO:0000256" key="1">
    <source>
        <dbReference type="ARBA" id="ARBA00000098"/>
    </source>
</evidence>
<dbReference type="EC" id="3.4.11.2" evidence="4"/>
<evidence type="ECO:0000256" key="8">
    <source>
        <dbReference type="ARBA" id="ARBA00022723"/>
    </source>
</evidence>
<feature type="domain" description="Secretion system C-terminal sorting" evidence="15">
    <location>
        <begin position="573"/>
        <end position="637"/>
    </location>
</feature>
<dbReference type="GO" id="GO:0016020">
    <property type="term" value="C:membrane"/>
    <property type="evidence" value="ECO:0007669"/>
    <property type="project" value="TreeGrafter"/>
</dbReference>
<evidence type="ECO:0000256" key="7">
    <source>
        <dbReference type="ARBA" id="ARBA00022670"/>
    </source>
</evidence>
<dbReference type="InterPro" id="IPR042097">
    <property type="entry name" value="Aminopeptidase_N-like_N_sf"/>
</dbReference>
<feature type="domain" description="Aminopeptidase N-like N-terminal" evidence="14">
    <location>
        <begin position="53"/>
        <end position="227"/>
    </location>
</feature>
<protein>
    <recommendedName>
        <fullName evidence="5">Aminopeptidase N</fullName>
        <ecNumber evidence="4">3.4.11.2</ecNumber>
    </recommendedName>
</protein>
<dbReference type="GO" id="GO:0070006">
    <property type="term" value="F:metalloaminopeptidase activity"/>
    <property type="evidence" value="ECO:0007669"/>
    <property type="project" value="TreeGrafter"/>
</dbReference>
<gene>
    <name evidence="16" type="ORF">LPB303_02065</name>
</gene>
<dbReference type="GO" id="GO:0005737">
    <property type="term" value="C:cytoplasm"/>
    <property type="evidence" value="ECO:0007669"/>
    <property type="project" value="TreeGrafter"/>
</dbReference>
<accession>A0A176TET4</accession>
<evidence type="ECO:0000256" key="9">
    <source>
        <dbReference type="ARBA" id="ARBA00022729"/>
    </source>
</evidence>
<reference evidence="16 17" key="1">
    <citation type="submission" date="2016-02" db="EMBL/GenBank/DDBJ databases">
        <title>Draft genome sequence of Polaribacter atrinae KACC17473.</title>
        <authorList>
            <person name="Shin S.-K."/>
            <person name="Yi H."/>
        </authorList>
    </citation>
    <scope>NUCLEOTIDE SEQUENCE [LARGE SCALE GENOMIC DNA]</scope>
    <source>
        <strain evidence="16 17">KACC 17473</strain>
    </source>
</reference>
<evidence type="ECO:0000256" key="10">
    <source>
        <dbReference type="ARBA" id="ARBA00022801"/>
    </source>
</evidence>
<dbReference type="InterPro" id="IPR045357">
    <property type="entry name" value="Aminopeptidase_N-like_N"/>
</dbReference>
<evidence type="ECO:0000313" key="16">
    <source>
        <dbReference type="EMBL" id="OAD46344.1"/>
    </source>
</evidence>
<dbReference type="GO" id="GO:0005615">
    <property type="term" value="C:extracellular space"/>
    <property type="evidence" value="ECO:0007669"/>
    <property type="project" value="TreeGrafter"/>
</dbReference>
<evidence type="ECO:0000256" key="4">
    <source>
        <dbReference type="ARBA" id="ARBA00012564"/>
    </source>
</evidence>
<keyword evidence="7" id="KW-0645">Protease</keyword>
<dbReference type="GO" id="GO:0042277">
    <property type="term" value="F:peptide binding"/>
    <property type="evidence" value="ECO:0007669"/>
    <property type="project" value="TreeGrafter"/>
</dbReference>
<keyword evidence="8" id="KW-0479">Metal-binding</keyword>
<dbReference type="NCBIfam" id="TIGR04183">
    <property type="entry name" value="Por_Secre_tail"/>
    <property type="match status" value="1"/>
</dbReference>
<comment type="cofactor">
    <cofactor evidence="2">
        <name>Zn(2+)</name>
        <dbReference type="ChEBI" id="CHEBI:29105"/>
    </cofactor>
</comment>
<dbReference type="SUPFAM" id="SSF55486">
    <property type="entry name" value="Metalloproteases ('zincins'), catalytic domain"/>
    <property type="match status" value="1"/>
</dbReference>
<dbReference type="RefSeq" id="WP_068447638.1">
    <property type="nucleotide sequence ID" value="NZ_CP150660.1"/>
</dbReference>
<keyword evidence="12" id="KW-0482">Metalloprotease</keyword>
<name>A0A176TET4_9FLAO</name>
<keyword evidence="6" id="KW-0031">Aminopeptidase</keyword>
<dbReference type="Gene3D" id="1.10.390.10">
    <property type="entry name" value="Neutral Protease Domain 2"/>
    <property type="match status" value="1"/>
</dbReference>
<evidence type="ECO:0000256" key="12">
    <source>
        <dbReference type="ARBA" id="ARBA00023049"/>
    </source>
</evidence>
<dbReference type="InterPro" id="IPR050344">
    <property type="entry name" value="Peptidase_M1_aminopeptidases"/>
</dbReference>
<comment type="similarity">
    <text evidence="3">Belongs to the peptidase M1 family.</text>
</comment>
<dbReference type="CDD" id="cd09603">
    <property type="entry name" value="M1_APN_like"/>
    <property type="match status" value="1"/>
</dbReference>
<keyword evidence="9" id="KW-0732">Signal</keyword>
<dbReference type="GO" id="GO:0008270">
    <property type="term" value="F:zinc ion binding"/>
    <property type="evidence" value="ECO:0007669"/>
    <property type="project" value="InterPro"/>
</dbReference>
<dbReference type="AlphaFoldDB" id="A0A176TET4"/>
<sequence>MIRFVVVCLFIFVHIYSGTAQELIQIAEAEAKSAATKIHFKANPNTANYNITYHKLEFSVDPKVAAISGKVTTTFTALDNLTTVTFDLDDNMTVTSVTQNGNAVSFSQNSNDELVITLQTTLNQGNSTSVTINYGGNPTSNGFGSFEVNTHGTANTPVLWTLSEPYGALGWWPCKQDLNDKIDTIDVYITAPEQYVSVSNGLEQGTTTTLGSKTTHFKHQYPIPAYLIAIAVTDYETYSHQVSHNDNNFPIVNYVYPESLTSAQNSTLVTVDIMEHFIDLFGDYPYKNEKYGHAQFGWGGGMEHTTVSFMGSFNRGLIAHELAHQWFGNKVTCGSWKDIWLNEGFATYLSGLTIEHLDGETSFKSWRNSTINSITSSTSGAVYLSDVDTTSVSRIFNSRLTYNKGAMVLHMLRKKLGDTNFFKGIKNYITDPNLAYGYAKTPYLITHLETASSLDLNEFFNDWVYNQGYPTYNVAWHQPTTNTINIQVNQTQSHTSVSFFEANIPIRLNGTNGEVLDLVLNNLTNGEIFVENINFPVSSIDFDPDYHLISRNSTTTLAVENNPFVLENISLLPNPVNTDLTIKTSKNIIFKKALLYNTLGKEVLKSNSKHINISELSAGIYFIKVFTDSGNLYRKIIKE</sequence>
<dbReference type="Pfam" id="PF01433">
    <property type="entry name" value="Peptidase_M1"/>
    <property type="match status" value="1"/>
</dbReference>
<dbReference type="Pfam" id="PF18962">
    <property type="entry name" value="Por_Secre_tail"/>
    <property type="match status" value="1"/>
</dbReference>
<dbReference type="Pfam" id="PF17900">
    <property type="entry name" value="Peptidase_M1_N"/>
    <property type="match status" value="1"/>
</dbReference>
<comment type="catalytic activity">
    <reaction evidence="1">
        <text>Release of an N-terminal amino acid, Xaa-|-Yaa- from a peptide, amide or arylamide. Xaa is preferably Ala, but may be most amino acids including Pro (slow action). When a terminal hydrophobic residue is followed by a prolyl residue, the two may be released as an intact Xaa-Pro dipeptide.</text>
        <dbReference type="EC" id="3.4.11.2"/>
    </reaction>
</comment>
<evidence type="ECO:0000259" key="15">
    <source>
        <dbReference type="Pfam" id="PF18962"/>
    </source>
</evidence>
<dbReference type="PANTHER" id="PTHR11533">
    <property type="entry name" value="PROTEASE M1 ZINC METALLOPROTEASE"/>
    <property type="match status" value="1"/>
</dbReference>
<dbReference type="SUPFAM" id="SSF63737">
    <property type="entry name" value="Leukotriene A4 hydrolase N-terminal domain"/>
    <property type="match status" value="1"/>
</dbReference>
<dbReference type="GO" id="GO:0016285">
    <property type="term" value="F:alanyl aminopeptidase activity"/>
    <property type="evidence" value="ECO:0007669"/>
    <property type="project" value="UniProtKB-EC"/>
</dbReference>
<dbReference type="OrthoDB" id="100605at2"/>
<keyword evidence="10" id="KW-0378">Hydrolase</keyword>
<dbReference type="InterPro" id="IPR001930">
    <property type="entry name" value="Peptidase_M1"/>
</dbReference>
<organism evidence="16 17">
    <name type="scientific">Polaribacter atrinae</name>
    <dbReference type="NCBI Taxonomy" id="1333662"/>
    <lineage>
        <taxon>Bacteria</taxon>
        <taxon>Pseudomonadati</taxon>
        <taxon>Bacteroidota</taxon>
        <taxon>Flavobacteriia</taxon>
        <taxon>Flavobacteriales</taxon>
        <taxon>Flavobacteriaceae</taxon>
    </lineage>
</organism>
<evidence type="ECO:0000259" key="13">
    <source>
        <dbReference type="Pfam" id="PF01433"/>
    </source>
</evidence>
<dbReference type="EMBL" id="LVWE01000003">
    <property type="protein sequence ID" value="OAD46344.1"/>
    <property type="molecule type" value="Genomic_DNA"/>
</dbReference>
<dbReference type="GO" id="GO:0006508">
    <property type="term" value="P:proteolysis"/>
    <property type="evidence" value="ECO:0007669"/>
    <property type="project" value="UniProtKB-KW"/>
</dbReference>
<keyword evidence="11" id="KW-0862">Zinc</keyword>
<dbReference type="Proteomes" id="UP000076923">
    <property type="component" value="Unassembled WGS sequence"/>
</dbReference>
<dbReference type="PRINTS" id="PR00756">
    <property type="entry name" value="ALADIPTASE"/>
</dbReference>